<dbReference type="PROSITE" id="PS51371">
    <property type="entry name" value="CBS"/>
    <property type="match status" value="2"/>
</dbReference>
<evidence type="ECO:0000256" key="1">
    <source>
        <dbReference type="PROSITE-ProRule" id="PRU00703"/>
    </source>
</evidence>
<dbReference type="InterPro" id="IPR000644">
    <property type="entry name" value="CBS_dom"/>
</dbReference>
<feature type="domain" description="CBS" evidence="2">
    <location>
        <begin position="1"/>
        <end position="58"/>
    </location>
</feature>
<comment type="caution">
    <text evidence="3">The sequence shown here is derived from an EMBL/GenBank/DDBJ whole genome shotgun (WGS) entry which is preliminary data.</text>
</comment>
<dbReference type="CDD" id="cd06426">
    <property type="entry name" value="NTP_transferase_like_2"/>
    <property type="match status" value="1"/>
</dbReference>
<organism evidence="3 4">
    <name type="scientific">Piscinibacter terrae</name>
    <dbReference type="NCBI Taxonomy" id="2496871"/>
    <lineage>
        <taxon>Bacteria</taxon>
        <taxon>Pseudomonadati</taxon>
        <taxon>Pseudomonadota</taxon>
        <taxon>Betaproteobacteria</taxon>
        <taxon>Burkholderiales</taxon>
        <taxon>Sphaerotilaceae</taxon>
        <taxon>Piscinibacter</taxon>
    </lineage>
</organism>
<dbReference type="Pfam" id="PF00571">
    <property type="entry name" value="CBS"/>
    <property type="match status" value="2"/>
</dbReference>
<dbReference type="Pfam" id="PF00483">
    <property type="entry name" value="NTP_transferase"/>
    <property type="match status" value="1"/>
</dbReference>
<dbReference type="CDD" id="cd04607">
    <property type="entry name" value="CBS_pair_NTP_transferase_assoc"/>
    <property type="match status" value="1"/>
</dbReference>
<dbReference type="AlphaFoldDB" id="A0A3N7IRX5"/>
<evidence type="ECO:0000259" key="2">
    <source>
        <dbReference type="PROSITE" id="PS51371"/>
    </source>
</evidence>
<reference evidence="3 4" key="1">
    <citation type="submission" date="2018-08" db="EMBL/GenBank/DDBJ databases">
        <authorList>
            <person name="Khan S.A."/>
            <person name="Jeon C.O."/>
            <person name="Chun B.H."/>
            <person name="Jeong S.E."/>
        </authorList>
    </citation>
    <scope>NUCLEOTIDE SEQUENCE [LARGE SCALE GENOMIC DNA]</scope>
    <source>
        <strain evidence="3 4">S-16</strain>
    </source>
</reference>
<reference evidence="3 4" key="2">
    <citation type="submission" date="2018-12" db="EMBL/GenBank/DDBJ databases">
        <title>Rhizobacter gummiphilus sp. nov., a rubber-degrading bacterium isolated from the soil of a botanical garden in Japan.</title>
        <authorList>
            <person name="Shunsuke S.S."/>
        </authorList>
    </citation>
    <scope>NUCLEOTIDE SEQUENCE [LARGE SCALE GENOMIC DNA]</scope>
    <source>
        <strain evidence="3 4">S-16</strain>
    </source>
</reference>
<proteinExistence type="predicted"/>
<keyword evidence="4" id="KW-1185">Reference proteome</keyword>
<evidence type="ECO:0000313" key="3">
    <source>
        <dbReference type="EMBL" id="RQP21622.1"/>
    </source>
</evidence>
<dbReference type="RefSeq" id="WP_124543565.1">
    <property type="nucleotide sequence ID" value="NZ_QUSW01000010.1"/>
</dbReference>
<dbReference type="InterPro" id="IPR005835">
    <property type="entry name" value="NTP_transferase_dom"/>
</dbReference>
<keyword evidence="1" id="KW-0129">CBS domain</keyword>
<dbReference type="InterPro" id="IPR029044">
    <property type="entry name" value="Nucleotide-diphossugar_trans"/>
</dbReference>
<sequence>MKLWEQVLVGPQTSLRDALAVIDRTGSHMALVVDADRRLMGTLSDGDIRRALLRGIELVDSVTRAMHKTPVCARTTDDTTAILSTMRRRGLHQMPVLDPRGRVVGLQTYVDFFDTPRRTNWVVIMAGGLGTRLGELTRDTPKPMLQVGSRPLLETIVRHIAGQGFERIYLAVNYKAEQIEAHFGDGSAMGLDIRYLRENQRMGTAGALSLLPEVPTDPIIVTNADLLTKEDFGHMVDRHVELGADATMAVRPYEMQVPFGVVRESDGRIEAIEEKPMQRFVVNAGIYVLSPQSLQLVPRDCFFDMPSLFEALALRGMHARCHHINGYWMDIGRLSDYERANTEFNEVFR</sequence>
<dbReference type="InterPro" id="IPR050486">
    <property type="entry name" value="Mannose-1P_guanyltransferase"/>
</dbReference>
<evidence type="ECO:0000313" key="4">
    <source>
        <dbReference type="Proteomes" id="UP000267464"/>
    </source>
</evidence>
<dbReference type="EMBL" id="QUSW01000010">
    <property type="protein sequence ID" value="RQP21622.1"/>
    <property type="molecule type" value="Genomic_DNA"/>
</dbReference>
<dbReference type="Proteomes" id="UP000267464">
    <property type="component" value="Unassembled WGS sequence"/>
</dbReference>
<name>A0A3N7IRX5_9BURK</name>
<dbReference type="SUPFAM" id="SSF53448">
    <property type="entry name" value="Nucleotide-diphospho-sugar transferases"/>
    <property type="match status" value="1"/>
</dbReference>
<feature type="domain" description="CBS" evidence="2">
    <location>
        <begin position="66"/>
        <end position="122"/>
    </location>
</feature>
<dbReference type="InterPro" id="IPR046342">
    <property type="entry name" value="CBS_dom_sf"/>
</dbReference>
<dbReference type="SMART" id="SM00116">
    <property type="entry name" value="CBS"/>
    <property type="match status" value="2"/>
</dbReference>
<dbReference type="OrthoDB" id="9788272at2"/>
<dbReference type="Gene3D" id="3.90.550.10">
    <property type="entry name" value="Spore Coat Polysaccharide Biosynthesis Protein SpsA, Chain A"/>
    <property type="match status" value="1"/>
</dbReference>
<accession>A0A3N7IRX5</accession>
<dbReference type="SUPFAM" id="SSF54631">
    <property type="entry name" value="CBS-domain pair"/>
    <property type="match status" value="1"/>
</dbReference>
<dbReference type="PANTHER" id="PTHR22572">
    <property type="entry name" value="SUGAR-1-PHOSPHATE GUANYL TRANSFERASE"/>
    <property type="match status" value="1"/>
</dbReference>
<dbReference type="Gene3D" id="3.10.580.10">
    <property type="entry name" value="CBS-domain"/>
    <property type="match status" value="1"/>
</dbReference>
<gene>
    <name evidence="3" type="ORF">DZC73_27330</name>
</gene>
<protein>
    <submittedName>
        <fullName evidence="3">CBS domain-containing protein</fullName>
    </submittedName>
</protein>